<dbReference type="Proteomes" id="UP000270856">
    <property type="component" value="Unassembled WGS sequence"/>
</dbReference>
<keyword evidence="5" id="KW-0631">Potassium channel</keyword>
<evidence type="ECO:0000313" key="16">
    <source>
        <dbReference type="Proteomes" id="UP000270856"/>
    </source>
</evidence>
<name>A0A3N4NUC8_9FLAO</name>
<evidence type="ECO:0000256" key="6">
    <source>
        <dbReference type="ARBA" id="ARBA00022882"/>
    </source>
</evidence>
<evidence type="ECO:0000256" key="4">
    <source>
        <dbReference type="ARBA" id="ARBA00022692"/>
    </source>
</evidence>
<feature type="transmembrane region" description="Helical" evidence="12">
    <location>
        <begin position="215"/>
        <end position="237"/>
    </location>
</feature>
<keyword evidence="9" id="KW-0406">Ion transport</keyword>
<dbReference type="PANTHER" id="PTHR11537:SF254">
    <property type="entry name" value="POTASSIUM VOLTAGE-GATED CHANNEL PROTEIN SHAB"/>
    <property type="match status" value="1"/>
</dbReference>
<evidence type="ECO:0000256" key="5">
    <source>
        <dbReference type="ARBA" id="ARBA00022826"/>
    </source>
</evidence>
<dbReference type="Pfam" id="PF24463">
    <property type="entry name" value="DUF7577"/>
    <property type="match status" value="1"/>
</dbReference>
<evidence type="ECO:0000256" key="12">
    <source>
        <dbReference type="SAM" id="Phobius"/>
    </source>
</evidence>
<evidence type="ECO:0000256" key="9">
    <source>
        <dbReference type="ARBA" id="ARBA00023065"/>
    </source>
</evidence>
<keyword evidence="7" id="KW-0630">Potassium</keyword>
<dbReference type="PANTHER" id="PTHR11537">
    <property type="entry name" value="VOLTAGE-GATED POTASSIUM CHANNEL"/>
    <property type="match status" value="1"/>
</dbReference>
<dbReference type="GO" id="GO:0008076">
    <property type="term" value="C:voltage-gated potassium channel complex"/>
    <property type="evidence" value="ECO:0007669"/>
    <property type="project" value="InterPro"/>
</dbReference>
<gene>
    <name evidence="15" type="ORF">EGM88_15595</name>
</gene>
<keyword evidence="6" id="KW-0851">Voltage-gated channel</keyword>
<reference evidence="15 16" key="1">
    <citation type="submission" date="2018-11" db="EMBL/GenBank/DDBJ databases">
        <title>Aureibaculum marinum gen. nov., sp. nov., a member of the family Flavobacteriaceae isolated from the Bohai Sea.</title>
        <authorList>
            <person name="Ji X."/>
        </authorList>
    </citation>
    <scope>NUCLEOTIDE SEQUENCE [LARGE SCALE GENOMIC DNA]</scope>
    <source>
        <strain evidence="15 16">BH-SD17</strain>
    </source>
</reference>
<evidence type="ECO:0000259" key="13">
    <source>
        <dbReference type="Pfam" id="PF00520"/>
    </source>
</evidence>
<accession>A0A3N4NUC8</accession>
<dbReference type="RefSeq" id="WP_123899324.1">
    <property type="nucleotide sequence ID" value="NZ_RPFJ01000098.1"/>
</dbReference>
<evidence type="ECO:0000256" key="8">
    <source>
        <dbReference type="ARBA" id="ARBA00022989"/>
    </source>
</evidence>
<evidence type="ECO:0000256" key="10">
    <source>
        <dbReference type="ARBA" id="ARBA00023136"/>
    </source>
</evidence>
<dbReference type="OrthoDB" id="9799090at2"/>
<keyword evidence="10 12" id="KW-0472">Membrane</keyword>
<dbReference type="EMBL" id="RPFJ01000098">
    <property type="protein sequence ID" value="RPD90773.1"/>
    <property type="molecule type" value="Genomic_DNA"/>
</dbReference>
<evidence type="ECO:0000256" key="2">
    <source>
        <dbReference type="ARBA" id="ARBA00022448"/>
    </source>
</evidence>
<feature type="transmembrane region" description="Helical" evidence="12">
    <location>
        <begin position="30"/>
        <end position="48"/>
    </location>
</feature>
<dbReference type="Gene3D" id="1.20.120.350">
    <property type="entry name" value="Voltage-gated potassium channels. Chain C"/>
    <property type="match status" value="1"/>
</dbReference>
<keyword evidence="3" id="KW-0633">Potassium transport</keyword>
<keyword evidence="16" id="KW-1185">Reference proteome</keyword>
<dbReference type="SUPFAM" id="SSF81324">
    <property type="entry name" value="Voltage-gated potassium channels"/>
    <property type="match status" value="1"/>
</dbReference>
<keyword evidence="11" id="KW-0407">Ion channel</keyword>
<evidence type="ECO:0000313" key="15">
    <source>
        <dbReference type="EMBL" id="RPD90773.1"/>
    </source>
</evidence>
<organism evidence="15 16">
    <name type="scientific">Aureibaculum marinum</name>
    <dbReference type="NCBI Taxonomy" id="2487930"/>
    <lineage>
        <taxon>Bacteria</taxon>
        <taxon>Pseudomonadati</taxon>
        <taxon>Bacteroidota</taxon>
        <taxon>Flavobacteriia</taxon>
        <taxon>Flavobacteriales</taxon>
        <taxon>Flavobacteriaceae</taxon>
        <taxon>Aureibaculum</taxon>
    </lineage>
</organism>
<proteinExistence type="predicted"/>
<evidence type="ECO:0000256" key="7">
    <source>
        <dbReference type="ARBA" id="ARBA00022958"/>
    </source>
</evidence>
<protein>
    <submittedName>
        <fullName evidence="15">Ion transporter</fullName>
    </submittedName>
</protein>
<evidence type="ECO:0000256" key="1">
    <source>
        <dbReference type="ARBA" id="ARBA00004141"/>
    </source>
</evidence>
<feature type="domain" description="DUF7577" evidence="14">
    <location>
        <begin position="252"/>
        <end position="278"/>
    </location>
</feature>
<dbReference type="InterPro" id="IPR028325">
    <property type="entry name" value="VG_K_chnl"/>
</dbReference>
<comment type="subcellular location">
    <subcellularLocation>
        <location evidence="1">Membrane</location>
        <topology evidence="1">Multi-pass membrane protein</topology>
    </subcellularLocation>
</comment>
<dbReference type="InterPro" id="IPR055999">
    <property type="entry name" value="DUF7577"/>
</dbReference>
<evidence type="ECO:0000256" key="11">
    <source>
        <dbReference type="ARBA" id="ARBA00023303"/>
    </source>
</evidence>
<keyword evidence="4 12" id="KW-0812">Transmembrane</keyword>
<feature type="transmembrane region" description="Helical" evidence="12">
    <location>
        <begin position="60"/>
        <end position="79"/>
    </location>
</feature>
<feature type="transmembrane region" description="Helical" evidence="12">
    <location>
        <begin position="156"/>
        <end position="177"/>
    </location>
</feature>
<evidence type="ECO:0000259" key="14">
    <source>
        <dbReference type="Pfam" id="PF24463"/>
    </source>
</evidence>
<feature type="domain" description="Ion transport" evidence="13">
    <location>
        <begin position="29"/>
        <end position="242"/>
    </location>
</feature>
<sequence>MNLRNEKHSRHWRATLHEIIYGTRTPAGRAFDVILLIVILYSIIIIMLESVEEYDTKYHTFFNISEWIVTILFTIEYIVRIICVKRPKGYILSFYGIIDFLSTIPKYLSFFIVGSQYFAAFRALRLLRVFRIFKLVRFLGESNNLIQAINASRAKIFVFVFSVLVISVILGTVMYLVEGPEHGFDSIPHSIYWTIVTLTTVGYGDITPQTSFGQFISAIIMIIGYGIIAVPTGIVTAEYTMAKGKLDEIDTGRTCESCGAEIHRSDADYCRKCGNKLPDA</sequence>
<keyword evidence="2" id="KW-0813">Transport</keyword>
<comment type="caution">
    <text evidence="15">The sequence shown here is derived from an EMBL/GenBank/DDBJ whole genome shotgun (WGS) entry which is preliminary data.</text>
</comment>
<dbReference type="InterPro" id="IPR005821">
    <property type="entry name" value="Ion_trans_dom"/>
</dbReference>
<dbReference type="Pfam" id="PF00520">
    <property type="entry name" value="Ion_trans"/>
    <property type="match status" value="1"/>
</dbReference>
<dbReference type="GO" id="GO:0001508">
    <property type="term" value="P:action potential"/>
    <property type="evidence" value="ECO:0007669"/>
    <property type="project" value="TreeGrafter"/>
</dbReference>
<dbReference type="AlphaFoldDB" id="A0A3N4NUC8"/>
<dbReference type="PRINTS" id="PR00169">
    <property type="entry name" value="KCHANNEL"/>
</dbReference>
<dbReference type="Gene3D" id="1.10.287.70">
    <property type="match status" value="1"/>
</dbReference>
<dbReference type="GO" id="GO:0005249">
    <property type="term" value="F:voltage-gated potassium channel activity"/>
    <property type="evidence" value="ECO:0007669"/>
    <property type="project" value="InterPro"/>
</dbReference>
<dbReference type="InterPro" id="IPR027359">
    <property type="entry name" value="Volt_channel_dom_sf"/>
</dbReference>
<evidence type="ECO:0000256" key="3">
    <source>
        <dbReference type="ARBA" id="ARBA00022538"/>
    </source>
</evidence>
<keyword evidence="8 12" id="KW-1133">Transmembrane helix</keyword>